<gene>
    <name evidence="1" type="ORF">FBZ90_12626</name>
</gene>
<keyword evidence="2" id="KW-1185">Reference proteome</keyword>
<dbReference type="Proteomes" id="UP000315751">
    <property type="component" value="Unassembled WGS sequence"/>
</dbReference>
<accession>A0A560GK60</accession>
<dbReference type="OrthoDB" id="7652274at2"/>
<evidence type="ECO:0000313" key="1">
    <source>
        <dbReference type="EMBL" id="TWB34326.1"/>
    </source>
</evidence>
<dbReference type="AlphaFoldDB" id="A0A560GK60"/>
<proteinExistence type="predicted"/>
<comment type="caution">
    <text evidence="1">The sequence shown here is derived from an EMBL/GenBank/DDBJ whole genome shotgun (WGS) entry which is preliminary data.</text>
</comment>
<reference evidence="1 2" key="1">
    <citation type="submission" date="2019-06" db="EMBL/GenBank/DDBJ databases">
        <title>Genomic Encyclopedia of Type Strains, Phase IV (KMG-V): Genome sequencing to study the core and pangenomes of soil and plant-associated prokaryotes.</title>
        <authorList>
            <person name="Whitman W."/>
        </authorList>
    </citation>
    <scope>NUCLEOTIDE SEQUENCE [LARGE SCALE GENOMIC DNA]</scope>
    <source>
        <strain evidence="1 2">BR 11622</strain>
    </source>
</reference>
<name>A0A560GK60_9PROT</name>
<evidence type="ECO:0000313" key="2">
    <source>
        <dbReference type="Proteomes" id="UP000315751"/>
    </source>
</evidence>
<sequence>MKKTTNDNATTATGPLYHAFHVADTTGGKRWIRIGTVFAHEDGQGASLILDALPFNFDGRVVLRTPKPE</sequence>
<organism evidence="1 2">
    <name type="scientific">Nitrospirillum amazonense</name>
    <dbReference type="NCBI Taxonomy" id="28077"/>
    <lineage>
        <taxon>Bacteria</taxon>
        <taxon>Pseudomonadati</taxon>
        <taxon>Pseudomonadota</taxon>
        <taxon>Alphaproteobacteria</taxon>
        <taxon>Rhodospirillales</taxon>
        <taxon>Azospirillaceae</taxon>
        <taxon>Nitrospirillum</taxon>
    </lineage>
</organism>
<dbReference type="RefSeq" id="WP_145736539.1">
    <property type="nucleotide sequence ID" value="NZ_VITR01000026.1"/>
</dbReference>
<dbReference type="EMBL" id="VITR01000026">
    <property type="protein sequence ID" value="TWB34326.1"/>
    <property type="molecule type" value="Genomic_DNA"/>
</dbReference>
<protein>
    <submittedName>
        <fullName evidence="1">Uncharacterized protein</fullName>
    </submittedName>
</protein>